<dbReference type="InterPro" id="IPR024079">
    <property type="entry name" value="MetalloPept_cat_dom_sf"/>
</dbReference>
<sequence>MKNAFFLFFVLVNFQFTGAQVFTTEIIKNSGDNSKRLNLVILSEGYQVSEFAKFKTDAVNYTNNMFNESPFKEYSNYFNVHIIYVPSNESGADHPGESFDPEETPDALLSPITSADTYFNATYDSYGAHRRLFYEADGNYANQTEVKINSVLADNFPTYDQALILVNSDEYGASGGEFPMSYTGYWGPKTVLHELGHSMFNLKDEYYPGELFTEEAINMTRESDETLVKWKNWVGTNNVGVYQYTCDTGNCAEWYKPHQNCIMESINKSFCPVCTEGIIEKIHDLLPPINSFTPNNDNAISNAAFPLEFELNLIEPLPNTLESEWTLNSASFATNQDLVSIQEEDLTIGTNTLTAVIVDNTELLKVDNHETTHVSTVTWTIEHSTLGIESIESSNTTFTVSMYPNPVLDVVNLKFESDNAENVTVEIISIDGRKIKSETLTNSTVNSINLSALPSGIYLTNFYANKVLLATKKLIRK</sequence>
<proteinExistence type="predicted"/>
<evidence type="ECO:0000256" key="1">
    <source>
        <dbReference type="ARBA" id="ARBA00022729"/>
    </source>
</evidence>
<feature type="domain" description="Secretion system C-terminal sorting" evidence="3">
    <location>
        <begin position="402"/>
        <end position="475"/>
    </location>
</feature>
<feature type="signal peptide" evidence="2">
    <location>
        <begin position="1"/>
        <end position="19"/>
    </location>
</feature>
<dbReference type="AlphaFoldDB" id="A0A090VCB7"/>
<feature type="chain" id="PRO_5001865592" evidence="2">
    <location>
        <begin position="20"/>
        <end position="477"/>
    </location>
</feature>
<organism evidence="4 5">
    <name type="scientific">Algibacter lectus</name>
    <dbReference type="NCBI Taxonomy" id="221126"/>
    <lineage>
        <taxon>Bacteria</taxon>
        <taxon>Pseudomonadati</taxon>
        <taxon>Bacteroidota</taxon>
        <taxon>Flavobacteriia</taxon>
        <taxon>Flavobacteriales</taxon>
        <taxon>Flavobacteriaceae</taxon>
        <taxon>Algibacter</taxon>
    </lineage>
</organism>
<accession>A0A090VCB7</accession>
<dbReference type="Gene3D" id="3.40.390.10">
    <property type="entry name" value="Collagenase (Catalytic Domain)"/>
    <property type="match status" value="1"/>
</dbReference>
<gene>
    <name evidence="4" type="ORF">JCM19300_2493</name>
</gene>
<dbReference type="Pfam" id="PF09471">
    <property type="entry name" value="Peptidase_M64"/>
    <property type="match status" value="1"/>
</dbReference>
<dbReference type="NCBIfam" id="TIGR04183">
    <property type="entry name" value="Por_Secre_tail"/>
    <property type="match status" value="1"/>
</dbReference>
<evidence type="ECO:0000259" key="3">
    <source>
        <dbReference type="Pfam" id="PF18962"/>
    </source>
</evidence>
<protein>
    <submittedName>
        <fullName evidence="4">Putative secreted protein</fullName>
    </submittedName>
</protein>
<reference evidence="4 5" key="1">
    <citation type="journal article" date="2014" name="Genome Announc.">
        <title>Draft Genome Sequences of Marine Flavobacterium Algibacter lectus Strains SS8 and NR4.</title>
        <authorList>
            <person name="Takatani N."/>
            <person name="Nakanishi M."/>
            <person name="Meirelles P."/>
            <person name="Mino S."/>
            <person name="Suda W."/>
            <person name="Oshima K."/>
            <person name="Hattori M."/>
            <person name="Ohkuma M."/>
            <person name="Hosokawa M."/>
            <person name="Miyashita K."/>
            <person name="Thompson F.L."/>
            <person name="Niwa A."/>
            <person name="Sawabe T."/>
            <person name="Sawabe T."/>
        </authorList>
    </citation>
    <scope>NUCLEOTIDE SEQUENCE [LARGE SCALE GENOMIC DNA]</scope>
    <source>
        <strain evidence="4 5">JCM 19300</strain>
    </source>
</reference>
<dbReference type="InterPro" id="IPR026444">
    <property type="entry name" value="Secre_tail"/>
</dbReference>
<dbReference type="InterPro" id="IPR019026">
    <property type="entry name" value="Peptidase_M64_IgA"/>
</dbReference>
<dbReference type="EMBL" id="BBNQ01000006">
    <property type="protein sequence ID" value="GAL62440.1"/>
    <property type="molecule type" value="Genomic_DNA"/>
</dbReference>
<comment type="caution">
    <text evidence="4">The sequence shown here is derived from an EMBL/GenBank/DDBJ whole genome shotgun (WGS) entry which is preliminary data.</text>
</comment>
<evidence type="ECO:0000256" key="2">
    <source>
        <dbReference type="SAM" id="SignalP"/>
    </source>
</evidence>
<dbReference type="OrthoDB" id="127762at2"/>
<evidence type="ECO:0000313" key="4">
    <source>
        <dbReference type="EMBL" id="GAL62440.1"/>
    </source>
</evidence>
<dbReference type="RefSeq" id="WP_042504318.1">
    <property type="nucleotide sequence ID" value="NZ_BBNQ01000006.1"/>
</dbReference>
<dbReference type="Pfam" id="PF18962">
    <property type="entry name" value="Por_Secre_tail"/>
    <property type="match status" value="1"/>
</dbReference>
<name>A0A090VCB7_9FLAO</name>
<keyword evidence="1 2" id="KW-0732">Signal</keyword>
<dbReference type="Gene3D" id="2.60.40.3080">
    <property type="match status" value="1"/>
</dbReference>
<evidence type="ECO:0000313" key="5">
    <source>
        <dbReference type="Proteomes" id="UP000029644"/>
    </source>
</evidence>
<dbReference type="Proteomes" id="UP000029644">
    <property type="component" value="Unassembled WGS sequence"/>
</dbReference>
<dbReference type="GO" id="GO:0008237">
    <property type="term" value="F:metallopeptidase activity"/>
    <property type="evidence" value="ECO:0007669"/>
    <property type="project" value="InterPro"/>
</dbReference>